<gene>
    <name evidence="4" type="ORF">PK98_00945</name>
</gene>
<dbReference type="EMBL" id="JTDN01000001">
    <property type="protein sequence ID" value="KHL25330.1"/>
    <property type="molecule type" value="Genomic_DNA"/>
</dbReference>
<proteinExistence type="predicted"/>
<feature type="signal peptide" evidence="2">
    <location>
        <begin position="1"/>
        <end position="19"/>
    </location>
</feature>
<sequence length="226" mass="23459">MPARIVAATVLSATMLLTACTGRPDATPARGEGPRTTSVPVAQTPAGRQCLVGLTASDAQFSMLPDRYPAPGCSNVNTVQVSSLAADGGTVMVGNIGALTCEVSTAFAGWVRYGADRAARSVLGSPLRSVETMGSYNCRNVAGTSRLSAHGTASAVDIGAFVLQDGRRITVLAGWNGGTPAEQEFMRTVQRSACRRFATVLSPEYNAAHRDHLHLEGVASGGSFCR</sequence>
<evidence type="ECO:0000256" key="2">
    <source>
        <dbReference type="SAM" id="SignalP"/>
    </source>
</evidence>
<protein>
    <submittedName>
        <fullName evidence="4">Extensin</fullName>
    </submittedName>
</protein>
<dbReference type="PROSITE" id="PS51257">
    <property type="entry name" value="PROKAR_LIPOPROTEIN"/>
    <property type="match status" value="1"/>
</dbReference>
<feature type="region of interest" description="Disordered" evidence="1">
    <location>
        <begin position="23"/>
        <end position="42"/>
    </location>
</feature>
<reference evidence="4 5" key="1">
    <citation type="submission" date="2014-11" db="EMBL/GenBank/DDBJ databases">
        <title>Draft genome sequence of Kirrobacter mercurialis.</title>
        <authorList>
            <person name="Coil D.A."/>
            <person name="Eisen J.A."/>
        </authorList>
    </citation>
    <scope>NUCLEOTIDE SEQUENCE [LARGE SCALE GENOMIC DNA]</scope>
    <source>
        <strain evidence="4 5">Coronado</strain>
    </source>
</reference>
<name>A0A0B2BZP1_9SPHN</name>
<keyword evidence="5" id="KW-1185">Reference proteome</keyword>
<evidence type="ECO:0000259" key="3">
    <source>
        <dbReference type="Pfam" id="PF06904"/>
    </source>
</evidence>
<keyword evidence="2" id="KW-0732">Signal</keyword>
<evidence type="ECO:0000313" key="4">
    <source>
        <dbReference type="EMBL" id="KHL25330.1"/>
    </source>
</evidence>
<feature type="chain" id="PRO_5002088324" evidence="2">
    <location>
        <begin position="20"/>
        <end position="226"/>
    </location>
</feature>
<dbReference type="InterPro" id="IPR009683">
    <property type="entry name" value="Extensin-like_C"/>
</dbReference>
<dbReference type="Proteomes" id="UP000030988">
    <property type="component" value="Unassembled WGS sequence"/>
</dbReference>
<comment type="caution">
    <text evidence="4">The sequence shown here is derived from an EMBL/GenBank/DDBJ whole genome shotgun (WGS) entry which is preliminary data.</text>
</comment>
<dbReference type="RefSeq" id="WP_039093591.1">
    <property type="nucleotide sequence ID" value="NZ_JTDN01000001.1"/>
</dbReference>
<dbReference type="Pfam" id="PF06904">
    <property type="entry name" value="Extensin-like_C"/>
    <property type="match status" value="1"/>
</dbReference>
<dbReference type="OrthoDB" id="9809788at2"/>
<dbReference type="STRING" id="1572751.PK98_00945"/>
<feature type="domain" description="Extensin-like C-terminal" evidence="3">
    <location>
        <begin position="49"/>
        <end position="226"/>
    </location>
</feature>
<organism evidence="4 5">
    <name type="scientific">Croceibacterium mercuriale</name>
    <dbReference type="NCBI Taxonomy" id="1572751"/>
    <lineage>
        <taxon>Bacteria</taxon>
        <taxon>Pseudomonadati</taxon>
        <taxon>Pseudomonadota</taxon>
        <taxon>Alphaproteobacteria</taxon>
        <taxon>Sphingomonadales</taxon>
        <taxon>Erythrobacteraceae</taxon>
        <taxon>Croceibacterium</taxon>
    </lineage>
</organism>
<evidence type="ECO:0000313" key="5">
    <source>
        <dbReference type="Proteomes" id="UP000030988"/>
    </source>
</evidence>
<accession>A0A0B2BZP1</accession>
<evidence type="ECO:0000256" key="1">
    <source>
        <dbReference type="SAM" id="MobiDB-lite"/>
    </source>
</evidence>
<dbReference type="AlphaFoldDB" id="A0A0B2BZP1"/>